<evidence type="ECO:0000256" key="4">
    <source>
        <dbReference type="ARBA" id="ARBA00022741"/>
    </source>
</evidence>
<dbReference type="CDD" id="cd06571">
    <property type="entry name" value="Bac_DnaA_C"/>
    <property type="match status" value="1"/>
</dbReference>
<dbReference type="Pfam" id="PF00308">
    <property type="entry name" value="Bac_DnaA"/>
    <property type="match status" value="1"/>
</dbReference>
<dbReference type="NCBIfam" id="TIGR00362">
    <property type="entry name" value="DnaA"/>
    <property type="match status" value="1"/>
</dbReference>
<dbReference type="SMART" id="SM00760">
    <property type="entry name" value="Bac_DnaA_C"/>
    <property type="match status" value="1"/>
</dbReference>
<dbReference type="HOGENOM" id="CLU_026910_3_0_10"/>
<dbReference type="GO" id="GO:0005886">
    <property type="term" value="C:plasma membrane"/>
    <property type="evidence" value="ECO:0007669"/>
    <property type="project" value="TreeGrafter"/>
</dbReference>
<keyword evidence="3 8" id="KW-0235">DNA replication</keyword>
<keyword evidence="5 8" id="KW-0067">ATP-binding</keyword>
<comment type="function">
    <text evidence="8 10">Plays an essential role in the initiation and regulation of chromosomal replication. ATP-DnaA binds to the origin of replication (oriC) to initiate formation of the DNA replication initiation complex once per cell cycle. Binds the DnaA box (a 9 base pair repeat at the origin) and separates the double-stranded (ds)DNA. Forms a right-handed helical filament on oriC DNA; dsDNA binds to the exterior of the filament while single-stranded (ss)DNA is stabiized in the filament's interior. The ATP-DnaA-oriC complex binds and stabilizes one strand of the AT-rich DNA unwinding element (DUE), permitting loading of DNA polymerase. After initiation quickly degrades to an ADP-DnaA complex that is not apt for DNA replication. Binds acidic phospholipids.</text>
</comment>
<dbReference type="GO" id="GO:0006270">
    <property type="term" value="P:DNA replication initiation"/>
    <property type="evidence" value="ECO:0007669"/>
    <property type="project" value="UniProtKB-UniRule"/>
</dbReference>
<dbReference type="PANTHER" id="PTHR30050:SF2">
    <property type="entry name" value="CHROMOSOMAL REPLICATION INITIATOR PROTEIN DNAA"/>
    <property type="match status" value="1"/>
</dbReference>
<feature type="binding site" evidence="8">
    <location>
        <position position="149"/>
    </location>
    <ligand>
        <name>ATP</name>
        <dbReference type="ChEBI" id="CHEBI:30616"/>
    </ligand>
</feature>
<accession>L1N9F5</accession>
<evidence type="ECO:0000256" key="11">
    <source>
        <dbReference type="RuleBase" id="RU004227"/>
    </source>
</evidence>
<evidence type="ECO:0000256" key="5">
    <source>
        <dbReference type="ARBA" id="ARBA00022840"/>
    </source>
</evidence>
<dbReference type="GO" id="GO:0003688">
    <property type="term" value="F:DNA replication origin binding"/>
    <property type="evidence" value="ECO:0007669"/>
    <property type="project" value="UniProtKB-UniRule"/>
</dbReference>
<dbReference type="HAMAP" id="MF_00377">
    <property type="entry name" value="DnaA_bact"/>
    <property type="match status" value="1"/>
</dbReference>
<evidence type="ECO:0000256" key="3">
    <source>
        <dbReference type="ARBA" id="ARBA00022705"/>
    </source>
</evidence>
<dbReference type="EMBL" id="AMEQ01000044">
    <property type="protein sequence ID" value="EKX99965.1"/>
    <property type="molecule type" value="Genomic_DNA"/>
</dbReference>
<dbReference type="GO" id="GO:0006275">
    <property type="term" value="P:regulation of DNA replication"/>
    <property type="evidence" value="ECO:0007669"/>
    <property type="project" value="UniProtKB-UniRule"/>
</dbReference>
<dbReference type="SUPFAM" id="SSF48295">
    <property type="entry name" value="TrpR-like"/>
    <property type="match status" value="1"/>
</dbReference>
<evidence type="ECO:0000259" key="13">
    <source>
        <dbReference type="SMART" id="SM00760"/>
    </source>
</evidence>
<keyword evidence="6 8" id="KW-0446">Lipid-binding</keyword>
<evidence type="ECO:0000256" key="8">
    <source>
        <dbReference type="HAMAP-Rule" id="MF_00377"/>
    </source>
</evidence>
<dbReference type="InterPro" id="IPR010921">
    <property type="entry name" value="Trp_repressor/repl_initiator"/>
</dbReference>
<dbReference type="Gene3D" id="3.40.50.300">
    <property type="entry name" value="P-loop containing nucleotide triphosphate hydrolases"/>
    <property type="match status" value="1"/>
</dbReference>
<dbReference type="InterPro" id="IPR020591">
    <property type="entry name" value="Chromosome_initiator_DnaA-like"/>
</dbReference>
<comment type="subcellular location">
    <subcellularLocation>
        <location evidence="8">Cytoplasm</location>
    </subcellularLocation>
</comment>
<feature type="domain" description="AAA+ ATPase" evidence="12">
    <location>
        <begin position="136"/>
        <end position="269"/>
    </location>
</feature>
<name>L1N9F5_9PORP</name>
<dbReference type="SUPFAM" id="SSF52540">
    <property type="entry name" value="P-loop containing nucleoside triphosphate hydrolases"/>
    <property type="match status" value="1"/>
</dbReference>
<feature type="region of interest" description="Domain I, interacts with DnaA modulators" evidence="8">
    <location>
        <begin position="1"/>
        <end position="80"/>
    </location>
</feature>
<dbReference type="Gene3D" id="3.30.300.180">
    <property type="match status" value="1"/>
</dbReference>
<dbReference type="GO" id="GO:0005737">
    <property type="term" value="C:cytoplasm"/>
    <property type="evidence" value="ECO:0007669"/>
    <property type="project" value="UniProtKB-SubCell"/>
</dbReference>
<feature type="binding site" evidence="8">
    <location>
        <position position="151"/>
    </location>
    <ligand>
        <name>ATP</name>
        <dbReference type="ChEBI" id="CHEBI:30616"/>
    </ligand>
</feature>
<dbReference type="CDD" id="cd00009">
    <property type="entry name" value="AAA"/>
    <property type="match status" value="1"/>
</dbReference>
<evidence type="ECO:0000256" key="2">
    <source>
        <dbReference type="ARBA" id="ARBA00022490"/>
    </source>
</evidence>
<keyword evidence="2 8" id="KW-0963">Cytoplasm</keyword>
<dbReference type="eggNOG" id="COG0593">
    <property type="taxonomic scope" value="Bacteria"/>
</dbReference>
<evidence type="ECO:0000313" key="14">
    <source>
        <dbReference type="EMBL" id="EKX99965.1"/>
    </source>
</evidence>
<dbReference type="Gene3D" id="1.10.1750.10">
    <property type="match status" value="1"/>
</dbReference>
<gene>
    <name evidence="8" type="primary">dnaA</name>
    <name evidence="14" type="ORF">HMPREF9134_01874</name>
</gene>
<dbReference type="InterPro" id="IPR038454">
    <property type="entry name" value="DnaA_N_sf"/>
</dbReference>
<feature type="domain" description="Chromosomal replication initiator DnaA C-terminal" evidence="13">
    <location>
        <begin position="350"/>
        <end position="419"/>
    </location>
</feature>
<dbReference type="GO" id="GO:0005524">
    <property type="term" value="F:ATP binding"/>
    <property type="evidence" value="ECO:0007669"/>
    <property type="project" value="UniProtKB-UniRule"/>
</dbReference>
<dbReference type="PATRIC" id="fig|1127696.3.peg.1705"/>
<evidence type="ECO:0000256" key="7">
    <source>
        <dbReference type="ARBA" id="ARBA00023125"/>
    </source>
</evidence>
<feature type="region of interest" description="Domain IV, binds dsDNA" evidence="8">
    <location>
        <begin position="322"/>
        <end position="443"/>
    </location>
</feature>
<dbReference type="PANTHER" id="PTHR30050">
    <property type="entry name" value="CHROMOSOMAL REPLICATION INITIATOR PROTEIN DNAA"/>
    <property type="match status" value="1"/>
</dbReference>
<dbReference type="InterPro" id="IPR001957">
    <property type="entry name" value="Chromosome_initiator_DnaA"/>
</dbReference>
<feature type="binding site" evidence="8">
    <location>
        <position position="150"/>
    </location>
    <ligand>
        <name>ATP</name>
        <dbReference type="ChEBI" id="CHEBI:30616"/>
    </ligand>
</feature>
<dbReference type="STRING" id="1127696.HMPREF9134_01874"/>
<comment type="caution">
    <text evidence="14">The sequence shown here is derived from an EMBL/GenBank/DDBJ whole genome shotgun (WGS) entry which is preliminary data.</text>
</comment>
<proteinExistence type="inferred from homology"/>
<dbReference type="GO" id="GO:0008289">
    <property type="term" value="F:lipid binding"/>
    <property type="evidence" value="ECO:0007669"/>
    <property type="project" value="UniProtKB-KW"/>
</dbReference>
<sequence>MLLLAQATDPQTLQTWFTPIRSVGVEQREDEKGETFDALVLYVPSEQFLSTLMERHFDLLKQVTDSILGGEMEVVIDVDPEIARRQIARQALSPKAQEYTSHLSADLRFETFYESACNREALRIAEATAARPGQAPLNFLFIYGPSGVGKTHLSQAIGQRAMELHPELRVSYVSSSKFEAQFIRDSLNRGPGRGTFIDFYQQMDLLIIDDIQGLIGKVKTQQAFFDIFNHLYLLGKQIIVTCDVPPIDLKGMETRIMTRIQSAMMLRIDRPDLELRRKILQHRVAESGVELGEECVEFIAENMPDNVRQLEGAIRTLITHSKYSDQGKVDMAMTRRIVGGSVSIDQREITPNTILEAVCESYGLQPDQLRTSSRRAELALPRQVVMYLVKKLTNVSYKATAKLLNRNDHTTVMHGVKSIEGRIELEQDLKQRITEIERKLKGR</sequence>
<comment type="caution">
    <text evidence="8">Lacks conserved residue(s) required for the propagation of feature annotation.</text>
</comment>
<protein>
    <recommendedName>
        <fullName evidence="8 9">Chromosomal replication initiator protein DnaA</fullName>
    </recommendedName>
</protein>
<dbReference type="InterPro" id="IPR027417">
    <property type="entry name" value="P-loop_NTPase"/>
</dbReference>
<evidence type="ECO:0000256" key="10">
    <source>
        <dbReference type="RuleBase" id="RU000577"/>
    </source>
</evidence>
<comment type="similarity">
    <text evidence="1 8 11">Belongs to the DnaA family.</text>
</comment>
<evidence type="ECO:0000259" key="12">
    <source>
        <dbReference type="SMART" id="SM00382"/>
    </source>
</evidence>
<dbReference type="InterPro" id="IPR003593">
    <property type="entry name" value="AAA+_ATPase"/>
</dbReference>
<keyword evidence="7 8" id="KW-0238">DNA-binding</keyword>
<keyword evidence="4 8" id="KW-0547">Nucleotide-binding</keyword>
<evidence type="ECO:0000256" key="6">
    <source>
        <dbReference type="ARBA" id="ARBA00023121"/>
    </source>
</evidence>
<dbReference type="Proteomes" id="UP000010408">
    <property type="component" value="Unassembled WGS sequence"/>
</dbReference>
<dbReference type="InterPro" id="IPR013159">
    <property type="entry name" value="DnaA_C"/>
</dbReference>
<dbReference type="Gene3D" id="1.10.8.60">
    <property type="match status" value="1"/>
</dbReference>
<comment type="domain">
    <text evidence="8">Domain I is involved in oligomerization and binding regulators, domain II is flexibile and of varying length in different bacteria, domain III forms the AAA+ region, while domain IV binds dsDNA.</text>
</comment>
<organism evidence="14 15">
    <name type="scientific">Porphyromonas catoniae F0037</name>
    <dbReference type="NCBI Taxonomy" id="1127696"/>
    <lineage>
        <taxon>Bacteria</taxon>
        <taxon>Pseudomonadati</taxon>
        <taxon>Bacteroidota</taxon>
        <taxon>Bacteroidia</taxon>
        <taxon>Bacteroidales</taxon>
        <taxon>Porphyromonadaceae</taxon>
        <taxon>Porphyromonas</taxon>
    </lineage>
</organism>
<evidence type="ECO:0000256" key="1">
    <source>
        <dbReference type="ARBA" id="ARBA00006583"/>
    </source>
</evidence>
<dbReference type="SMART" id="SM00382">
    <property type="entry name" value="AAA"/>
    <property type="match status" value="1"/>
</dbReference>
<evidence type="ECO:0000256" key="9">
    <source>
        <dbReference type="NCBIfam" id="TIGR00362"/>
    </source>
</evidence>
<dbReference type="InterPro" id="IPR013317">
    <property type="entry name" value="DnaA_dom"/>
</dbReference>
<reference evidence="14 15" key="1">
    <citation type="submission" date="2012-05" db="EMBL/GenBank/DDBJ databases">
        <authorList>
            <person name="Weinstock G."/>
            <person name="Sodergren E."/>
            <person name="Lobos E.A."/>
            <person name="Fulton L."/>
            <person name="Fulton R."/>
            <person name="Courtney L."/>
            <person name="Fronick C."/>
            <person name="O'Laughlin M."/>
            <person name="Godfrey J."/>
            <person name="Wilson R.M."/>
            <person name="Miner T."/>
            <person name="Farmer C."/>
            <person name="Delehaunty K."/>
            <person name="Cordes M."/>
            <person name="Minx P."/>
            <person name="Tomlinson C."/>
            <person name="Chen J."/>
            <person name="Wollam A."/>
            <person name="Pepin K.H."/>
            <person name="Bhonagiri V."/>
            <person name="Zhang X."/>
            <person name="Suruliraj S."/>
            <person name="Warren W."/>
            <person name="Mitreva M."/>
            <person name="Mardis E.R."/>
            <person name="Wilson R.K."/>
        </authorList>
    </citation>
    <scope>NUCLEOTIDE SEQUENCE [LARGE SCALE GENOMIC DNA]</scope>
    <source>
        <strain evidence="14 15">F0037</strain>
    </source>
</reference>
<dbReference type="AlphaFoldDB" id="L1N9F5"/>
<dbReference type="PRINTS" id="PR00051">
    <property type="entry name" value="DNAA"/>
</dbReference>
<comment type="subunit">
    <text evidence="8">Oligomerizes as a right-handed, spiral filament on DNA at oriC.</text>
</comment>
<evidence type="ECO:0000313" key="15">
    <source>
        <dbReference type="Proteomes" id="UP000010408"/>
    </source>
</evidence>
<feature type="binding site" evidence="8">
    <location>
        <position position="147"/>
    </location>
    <ligand>
        <name>ATP</name>
        <dbReference type="ChEBI" id="CHEBI:30616"/>
    </ligand>
</feature>
<dbReference type="Pfam" id="PF08299">
    <property type="entry name" value="Bac_DnaA_C"/>
    <property type="match status" value="1"/>
</dbReference>